<evidence type="ECO:0008006" key="3">
    <source>
        <dbReference type="Google" id="ProtNLM"/>
    </source>
</evidence>
<dbReference type="Gene3D" id="3.40.630.10">
    <property type="entry name" value="Zn peptidases"/>
    <property type="match status" value="1"/>
</dbReference>
<comment type="caution">
    <text evidence="1">The sequence shown here is derived from an EMBL/GenBank/DDBJ whole genome shotgun (WGS) entry which is preliminary data.</text>
</comment>
<dbReference type="RefSeq" id="WP_164695246.1">
    <property type="nucleotide sequence ID" value="NZ_JAAIKB010000005.1"/>
</dbReference>
<proteinExistence type="predicted"/>
<sequence>MSIRDRIAARFQAYDGLGTLRATTPDDLPAARWLAGEAGRAGLATVAIPRLVVKAARAEWAGGVVEGLPLFDGGLTGPGGVEGRFGAIDDAAATIGFLEIHPGAASLKKMPFERQRRESRHAALVLAPRTLTDGLAPLNAPNFLAPFGPPVLQVAGHEAGRLAALAASGAPIRVTLDAAREEGASANVVAEVAGPPAAPLVVMTPRTSWWTSLSERAGGILAWLEALQAVRAAGELARPVRFAATCGHELGHLGLNAWLAASPGLVEQASVFLHLGANLGAAGDARLTVRSNVPGLSARAAMALAHAGYPAAMIEQAPGETANGEAHDILVRGGRFLSLIGANPRFHAPEDRWPHSVDVPHAAAIAEAVARLTVELATS</sequence>
<dbReference type="AlphaFoldDB" id="A0A6M1LMB0"/>
<keyword evidence="2" id="KW-1185">Reference proteome</keyword>
<dbReference type="SUPFAM" id="SSF53187">
    <property type="entry name" value="Zn-dependent exopeptidases"/>
    <property type="match status" value="1"/>
</dbReference>
<name>A0A6M1LMB0_9PROT</name>
<evidence type="ECO:0000313" key="2">
    <source>
        <dbReference type="Proteomes" id="UP000475385"/>
    </source>
</evidence>
<dbReference type="EMBL" id="JAAIKB010000005">
    <property type="protein sequence ID" value="NGM21353.1"/>
    <property type="molecule type" value="Genomic_DNA"/>
</dbReference>
<dbReference type="Proteomes" id="UP000475385">
    <property type="component" value="Unassembled WGS sequence"/>
</dbReference>
<evidence type="ECO:0000313" key="1">
    <source>
        <dbReference type="EMBL" id="NGM21353.1"/>
    </source>
</evidence>
<reference evidence="1 2" key="1">
    <citation type="submission" date="2020-03" db="EMBL/GenBank/DDBJ databases">
        <title>Roseomonas stagni sp. nov., isolated from pond water in Japan.</title>
        <authorList>
            <person name="Furuhata K."/>
            <person name="Miyamoto H."/>
            <person name="Goto K."/>
        </authorList>
    </citation>
    <scope>NUCLEOTIDE SEQUENCE [LARGE SCALE GENOMIC DNA]</scope>
    <source>
        <strain evidence="1 2">PeD5</strain>
    </source>
</reference>
<organism evidence="1 2">
    <name type="scientific">Falsiroseomonas algicola</name>
    <dbReference type="NCBI Taxonomy" id="2716930"/>
    <lineage>
        <taxon>Bacteria</taxon>
        <taxon>Pseudomonadati</taxon>
        <taxon>Pseudomonadota</taxon>
        <taxon>Alphaproteobacteria</taxon>
        <taxon>Acetobacterales</taxon>
        <taxon>Roseomonadaceae</taxon>
        <taxon>Falsiroseomonas</taxon>
    </lineage>
</organism>
<gene>
    <name evidence="1" type="ORF">G3576_15120</name>
</gene>
<protein>
    <recommendedName>
        <fullName evidence="3">Peptidase M28 domain-containing protein</fullName>
    </recommendedName>
</protein>
<accession>A0A6M1LMB0</accession>